<proteinExistence type="predicted"/>
<sequence>MSKQKVLIVGATGETGSTVLDALIEDGSFDVTCFIRTASANKPAAQKLRDRGLKIVTGDLTGSIKDLVALVCGTDTIISTIYPESVGEQIPLVDAAVQAGVRRFVPCNFGTPSARGGIMDMRDRKEEVHDHMFRARLGYTIVDVGFWYETSFPRVPSGRFDYASAIPNLEVFAGGAAPNMLIGKRDVGRLTARIMKDERTLNKRVYAYADLLSQNELNAIVEEKTGEKLELTHVTADQVLANITAAREAFKANPAEPVNMYMMAMSQYANTKYVREDNTPENAEYLGYINGRELYPDFEWLSFGGFVDELLAGKVQKPYAHLSM</sequence>
<comment type="caution">
    <text evidence="4">The sequence shown here is derived from an EMBL/GenBank/DDBJ whole genome shotgun (WGS) entry which is preliminary data.</text>
</comment>
<keyword evidence="5" id="KW-1185">Reference proteome</keyword>
<dbReference type="CDD" id="cd05259">
    <property type="entry name" value="PCBER_SDR_a"/>
    <property type="match status" value="1"/>
</dbReference>
<protein>
    <submittedName>
        <fullName evidence="4">Uu.00g019990.m01.CDS01</fullName>
    </submittedName>
</protein>
<gene>
    <name evidence="4" type="ORF">KHLLAP_LOCUS14348</name>
</gene>
<reference evidence="4" key="1">
    <citation type="submission" date="2023-10" db="EMBL/GenBank/DDBJ databases">
        <authorList>
            <person name="Hackl T."/>
        </authorList>
    </citation>
    <scope>NUCLEOTIDE SEQUENCE</scope>
</reference>
<dbReference type="GO" id="GO:0016491">
    <property type="term" value="F:oxidoreductase activity"/>
    <property type="evidence" value="ECO:0007669"/>
    <property type="project" value="UniProtKB-KW"/>
</dbReference>
<keyword evidence="1" id="KW-0521">NADP</keyword>
<dbReference type="Gene3D" id="3.90.25.10">
    <property type="entry name" value="UDP-galactose 4-epimerase, domain 1"/>
    <property type="match status" value="1"/>
</dbReference>
<evidence type="ECO:0000256" key="2">
    <source>
        <dbReference type="ARBA" id="ARBA00023002"/>
    </source>
</evidence>
<dbReference type="PANTHER" id="PTHR47706:SF11">
    <property type="entry name" value="ISOFLAVONE REDUCTASE FAMILY PROTEIN (AFU_ORTHOLOGUE AFUA_1G12510)"/>
    <property type="match status" value="1"/>
</dbReference>
<dbReference type="InterPro" id="IPR008030">
    <property type="entry name" value="NmrA-like"/>
</dbReference>
<dbReference type="InterPro" id="IPR045312">
    <property type="entry name" value="PCBER-like"/>
</dbReference>
<feature type="domain" description="NmrA-like" evidence="3">
    <location>
        <begin position="3"/>
        <end position="302"/>
    </location>
</feature>
<dbReference type="InterPro" id="IPR051609">
    <property type="entry name" value="NmrA/Isoflavone_reductase-like"/>
</dbReference>
<evidence type="ECO:0000313" key="4">
    <source>
        <dbReference type="EMBL" id="CAJ2513880.1"/>
    </source>
</evidence>
<name>A0AAI8YQT2_9PEZI</name>
<dbReference type="Gene3D" id="3.40.50.720">
    <property type="entry name" value="NAD(P)-binding Rossmann-like Domain"/>
    <property type="match status" value="1"/>
</dbReference>
<dbReference type="PANTHER" id="PTHR47706">
    <property type="entry name" value="NMRA-LIKE FAMILY PROTEIN"/>
    <property type="match status" value="1"/>
</dbReference>
<evidence type="ECO:0000313" key="5">
    <source>
        <dbReference type="Proteomes" id="UP001295740"/>
    </source>
</evidence>
<organism evidence="4 5">
    <name type="scientific">Anthostomella pinea</name>
    <dbReference type="NCBI Taxonomy" id="933095"/>
    <lineage>
        <taxon>Eukaryota</taxon>
        <taxon>Fungi</taxon>
        <taxon>Dikarya</taxon>
        <taxon>Ascomycota</taxon>
        <taxon>Pezizomycotina</taxon>
        <taxon>Sordariomycetes</taxon>
        <taxon>Xylariomycetidae</taxon>
        <taxon>Xylariales</taxon>
        <taxon>Xylariaceae</taxon>
        <taxon>Anthostomella</taxon>
    </lineage>
</organism>
<dbReference type="Pfam" id="PF05368">
    <property type="entry name" value="NmrA"/>
    <property type="match status" value="1"/>
</dbReference>
<dbReference type="InterPro" id="IPR036291">
    <property type="entry name" value="NAD(P)-bd_dom_sf"/>
</dbReference>
<evidence type="ECO:0000256" key="1">
    <source>
        <dbReference type="ARBA" id="ARBA00022857"/>
    </source>
</evidence>
<dbReference type="AlphaFoldDB" id="A0AAI8YQT2"/>
<dbReference type="SUPFAM" id="SSF51735">
    <property type="entry name" value="NAD(P)-binding Rossmann-fold domains"/>
    <property type="match status" value="1"/>
</dbReference>
<keyword evidence="2" id="KW-0560">Oxidoreductase</keyword>
<dbReference type="Proteomes" id="UP001295740">
    <property type="component" value="Unassembled WGS sequence"/>
</dbReference>
<evidence type="ECO:0000259" key="3">
    <source>
        <dbReference type="Pfam" id="PF05368"/>
    </source>
</evidence>
<dbReference type="EMBL" id="CAUWAG010000020">
    <property type="protein sequence ID" value="CAJ2513880.1"/>
    <property type="molecule type" value="Genomic_DNA"/>
</dbReference>
<accession>A0AAI8YQT2</accession>